<feature type="signal peptide" evidence="16">
    <location>
        <begin position="1"/>
        <end position="31"/>
    </location>
</feature>
<accession>A0A1M5XRF9</accession>
<keyword evidence="8" id="KW-0133">Cell shape</keyword>
<dbReference type="GO" id="GO:0008360">
    <property type="term" value="P:regulation of cell shape"/>
    <property type="evidence" value="ECO:0007669"/>
    <property type="project" value="UniProtKB-KW"/>
</dbReference>
<dbReference type="Pfam" id="PF07943">
    <property type="entry name" value="PBP5_C"/>
    <property type="match status" value="1"/>
</dbReference>
<dbReference type="Proteomes" id="UP000184526">
    <property type="component" value="Unassembled WGS sequence"/>
</dbReference>
<dbReference type="RefSeq" id="WP_072832260.1">
    <property type="nucleotide sequence ID" value="NZ_FQXP01000009.1"/>
</dbReference>
<evidence type="ECO:0000256" key="5">
    <source>
        <dbReference type="ARBA" id="ARBA00022670"/>
    </source>
</evidence>
<reference evidence="19 20" key="1">
    <citation type="submission" date="2016-11" db="EMBL/GenBank/DDBJ databases">
        <authorList>
            <person name="Jaros S."/>
            <person name="Januszkiewicz K."/>
            <person name="Wedrychowicz H."/>
        </authorList>
    </citation>
    <scope>NUCLEOTIDE SEQUENCE [LARGE SCALE GENOMIC DNA]</scope>
    <source>
        <strain evidence="19 20">DSM 3089</strain>
    </source>
</reference>
<keyword evidence="6 16" id="KW-0732">Signal</keyword>
<dbReference type="PRINTS" id="PR00725">
    <property type="entry name" value="DADACBPTASE1"/>
</dbReference>
<evidence type="ECO:0000256" key="3">
    <source>
        <dbReference type="ARBA" id="ARBA00012448"/>
    </source>
</evidence>
<evidence type="ECO:0000259" key="17">
    <source>
        <dbReference type="Pfam" id="PF00768"/>
    </source>
</evidence>
<evidence type="ECO:0000256" key="2">
    <source>
        <dbReference type="ARBA" id="ARBA00007164"/>
    </source>
</evidence>
<keyword evidence="7" id="KW-0378">Hydrolase</keyword>
<dbReference type="GO" id="GO:0071555">
    <property type="term" value="P:cell wall organization"/>
    <property type="evidence" value="ECO:0007669"/>
    <property type="project" value="UniProtKB-KW"/>
</dbReference>
<feature type="transmembrane region" description="Helical" evidence="15">
    <location>
        <begin position="391"/>
        <end position="410"/>
    </location>
</feature>
<proteinExistence type="inferred from homology"/>
<protein>
    <recommendedName>
        <fullName evidence="3">serine-type D-Ala-D-Ala carboxypeptidase</fullName>
        <ecNumber evidence="3">3.4.16.4</ecNumber>
    </recommendedName>
</protein>
<dbReference type="PANTHER" id="PTHR21581:SF33">
    <property type="entry name" value="D-ALANYL-D-ALANINE CARBOXYPEPTIDASE DACB"/>
    <property type="match status" value="1"/>
</dbReference>
<evidence type="ECO:0000256" key="7">
    <source>
        <dbReference type="ARBA" id="ARBA00022801"/>
    </source>
</evidence>
<dbReference type="Gene3D" id="3.40.710.10">
    <property type="entry name" value="DD-peptidase/beta-lactamase superfamily"/>
    <property type="match status" value="1"/>
</dbReference>
<dbReference type="AlphaFoldDB" id="A0A1M5XRF9"/>
<dbReference type="InterPro" id="IPR012907">
    <property type="entry name" value="Peptidase_S11_C"/>
</dbReference>
<evidence type="ECO:0000256" key="9">
    <source>
        <dbReference type="ARBA" id="ARBA00022984"/>
    </source>
</evidence>
<keyword evidence="5" id="KW-0645">Protease</keyword>
<dbReference type="SUPFAM" id="SSF56601">
    <property type="entry name" value="beta-lactamase/transpeptidase-like"/>
    <property type="match status" value="1"/>
</dbReference>
<feature type="binding site" evidence="13">
    <location>
        <position position="233"/>
    </location>
    <ligand>
        <name>substrate</name>
    </ligand>
</feature>
<evidence type="ECO:0000259" key="18">
    <source>
        <dbReference type="Pfam" id="PF07943"/>
    </source>
</evidence>
<keyword evidence="15" id="KW-1133">Transmembrane helix</keyword>
<evidence type="ECO:0000313" key="19">
    <source>
        <dbReference type="EMBL" id="SHI02349.1"/>
    </source>
</evidence>
<evidence type="ECO:0000256" key="6">
    <source>
        <dbReference type="ARBA" id="ARBA00022729"/>
    </source>
</evidence>
<dbReference type="InterPro" id="IPR012338">
    <property type="entry name" value="Beta-lactam/transpept-like"/>
</dbReference>
<dbReference type="InterPro" id="IPR001967">
    <property type="entry name" value="Peptidase_S11_N"/>
</dbReference>
<evidence type="ECO:0000256" key="8">
    <source>
        <dbReference type="ARBA" id="ARBA00022960"/>
    </source>
</evidence>
<keyword evidence="4 19" id="KW-0121">Carboxypeptidase</keyword>
<dbReference type="GO" id="GO:0009002">
    <property type="term" value="F:serine-type D-Ala-D-Ala carboxypeptidase activity"/>
    <property type="evidence" value="ECO:0007669"/>
    <property type="project" value="UniProtKB-EC"/>
</dbReference>
<feature type="active site" description="Acyl-ester intermediate" evidence="12">
    <location>
        <position position="65"/>
    </location>
</feature>
<comment type="catalytic activity">
    <reaction evidence="11">
        <text>Preferential cleavage: (Ac)2-L-Lys-D-Ala-|-D-Ala. Also transpeptidation of peptidyl-alanyl moieties that are N-acyl substituents of D-alanine.</text>
        <dbReference type="EC" id="3.4.16.4"/>
    </reaction>
</comment>
<evidence type="ECO:0000256" key="1">
    <source>
        <dbReference type="ARBA" id="ARBA00004752"/>
    </source>
</evidence>
<dbReference type="PANTHER" id="PTHR21581">
    <property type="entry name" value="D-ALANYL-D-ALANINE CARBOXYPEPTIDASE"/>
    <property type="match status" value="1"/>
</dbReference>
<dbReference type="GO" id="GO:0009252">
    <property type="term" value="P:peptidoglycan biosynthetic process"/>
    <property type="evidence" value="ECO:0007669"/>
    <property type="project" value="UniProtKB-KW"/>
</dbReference>
<evidence type="ECO:0000256" key="16">
    <source>
        <dbReference type="SAM" id="SignalP"/>
    </source>
</evidence>
<feature type="active site" description="Proton acceptor" evidence="12">
    <location>
        <position position="68"/>
    </location>
</feature>
<keyword evidence="15" id="KW-0472">Membrane</keyword>
<dbReference type="GO" id="GO:0006508">
    <property type="term" value="P:proteolysis"/>
    <property type="evidence" value="ECO:0007669"/>
    <property type="project" value="UniProtKB-KW"/>
</dbReference>
<organism evidence="19 20">
    <name type="scientific">Clostridium collagenovorans DSM 3089</name>
    <dbReference type="NCBI Taxonomy" id="1121306"/>
    <lineage>
        <taxon>Bacteria</taxon>
        <taxon>Bacillati</taxon>
        <taxon>Bacillota</taxon>
        <taxon>Clostridia</taxon>
        <taxon>Eubacteriales</taxon>
        <taxon>Clostridiaceae</taxon>
        <taxon>Clostridium</taxon>
    </lineage>
</organism>
<evidence type="ECO:0000256" key="15">
    <source>
        <dbReference type="SAM" id="Phobius"/>
    </source>
</evidence>
<sequence>MYHSAKKTKYFTMILAFFMALCFFNFTKVYAEPVEVTADGAVLIDELTGEVLYDKNKDEQFPPASTTKIMTALLVLEKCNLDDLVTVCKECEPVEGSKIYIFEDEQMTVRDLLHALMKVSANDAAIALAKHISGSTEDFAKLMTERAKELGCKNTTFKNPHGLYQEGHVTTAYDLSLIMRELMKQPNFKEIASSYSYEIQPTNKCNEVRPLWNQNYLLYPENPLYYKYAEAGKTGYTDESLHSYVASAKKDGTRLIAAFLHDGKKTFFKDAKNLFEYGFNNFDVVKAISKDQVLGECALKDNSSTIPLVAKNDLYVVKNLSSDKEISDIKLSTEEITFGKEAIAKGTKLKTASVSYNGETFNVDVISAADYVPPVLTFKDKLKDFTKTNTFILIIGGILVLFLLFILLIFRIRSIRKKRRLMRKYNLHVSSPNLYRSNKRK</sequence>
<comment type="similarity">
    <text evidence="2 14">Belongs to the peptidase S11 family.</text>
</comment>
<evidence type="ECO:0000313" key="20">
    <source>
        <dbReference type="Proteomes" id="UP000184526"/>
    </source>
</evidence>
<feature type="active site" evidence="12">
    <location>
        <position position="120"/>
    </location>
</feature>
<dbReference type="Pfam" id="PF00768">
    <property type="entry name" value="Peptidase_S11"/>
    <property type="match status" value="1"/>
</dbReference>
<keyword evidence="15" id="KW-0812">Transmembrane</keyword>
<dbReference type="EMBL" id="FQXP01000009">
    <property type="protein sequence ID" value="SHI02349.1"/>
    <property type="molecule type" value="Genomic_DNA"/>
</dbReference>
<keyword evidence="20" id="KW-1185">Reference proteome</keyword>
<keyword evidence="10" id="KW-0961">Cell wall biogenesis/degradation</keyword>
<feature type="domain" description="Peptidase S11 D-alanyl-D-alanine carboxypeptidase A N-terminal" evidence="17">
    <location>
        <begin position="31"/>
        <end position="261"/>
    </location>
</feature>
<evidence type="ECO:0000256" key="10">
    <source>
        <dbReference type="ARBA" id="ARBA00023316"/>
    </source>
</evidence>
<gene>
    <name evidence="19" type="ORF">SAMN02745196_02410</name>
</gene>
<dbReference type="OrthoDB" id="9791132at2"/>
<evidence type="ECO:0000256" key="14">
    <source>
        <dbReference type="RuleBase" id="RU004016"/>
    </source>
</evidence>
<feature type="domain" description="Peptidase S11 D-Ala-D-Ala carboxypeptidase A C-terminal" evidence="18">
    <location>
        <begin position="282"/>
        <end position="361"/>
    </location>
</feature>
<evidence type="ECO:0000256" key="4">
    <source>
        <dbReference type="ARBA" id="ARBA00022645"/>
    </source>
</evidence>
<evidence type="ECO:0000256" key="13">
    <source>
        <dbReference type="PIRSR" id="PIRSR618044-2"/>
    </source>
</evidence>
<dbReference type="InterPro" id="IPR018044">
    <property type="entry name" value="Peptidase_S11"/>
</dbReference>
<dbReference type="STRING" id="1121306.SAMN02745196_02410"/>
<feature type="chain" id="PRO_5013246068" description="serine-type D-Ala-D-Ala carboxypeptidase" evidence="16">
    <location>
        <begin position="32"/>
        <end position="441"/>
    </location>
</feature>
<comment type="pathway">
    <text evidence="1">Cell wall biogenesis; peptidoglycan biosynthesis.</text>
</comment>
<evidence type="ECO:0000256" key="12">
    <source>
        <dbReference type="PIRSR" id="PIRSR618044-1"/>
    </source>
</evidence>
<name>A0A1M5XRF9_9CLOT</name>
<evidence type="ECO:0000256" key="11">
    <source>
        <dbReference type="ARBA" id="ARBA00034000"/>
    </source>
</evidence>
<keyword evidence="9" id="KW-0573">Peptidoglycan synthesis</keyword>
<dbReference type="EC" id="3.4.16.4" evidence="3"/>